<comment type="caution">
    <text evidence="1">The sequence shown here is derived from an EMBL/GenBank/DDBJ whole genome shotgun (WGS) entry which is preliminary data.</text>
</comment>
<protein>
    <submittedName>
        <fullName evidence="1">Uncharacterized protein</fullName>
    </submittedName>
</protein>
<dbReference type="PATRIC" id="fig|1679170.3.peg.2816"/>
<evidence type="ECO:0000313" key="2">
    <source>
        <dbReference type="Proteomes" id="UP000037146"/>
    </source>
</evidence>
<dbReference type="EMBL" id="LFZW01000001">
    <property type="protein sequence ID" value="KMY50198.1"/>
    <property type="molecule type" value="Genomic_DNA"/>
</dbReference>
<evidence type="ECO:0000313" key="1">
    <source>
        <dbReference type="EMBL" id="KMY50198.1"/>
    </source>
</evidence>
<proteinExistence type="predicted"/>
<dbReference type="Proteomes" id="UP000037146">
    <property type="component" value="Unassembled WGS sequence"/>
</dbReference>
<gene>
    <name evidence="1" type="ORF">AC625_12370</name>
</gene>
<dbReference type="AlphaFoldDB" id="A0A0K9GUA0"/>
<name>A0A0K9GUA0_9BACI</name>
<reference evidence="2" key="1">
    <citation type="submission" date="2015-07" db="EMBL/GenBank/DDBJ databases">
        <title>Genome sequencing project for genomic taxonomy and phylogenomics of Bacillus-like bacteria.</title>
        <authorList>
            <person name="Liu B."/>
            <person name="Wang J."/>
            <person name="Zhu Y."/>
            <person name="Liu G."/>
            <person name="Chen Q."/>
            <person name="Chen Z."/>
            <person name="Lan J."/>
            <person name="Che J."/>
            <person name="Ge C."/>
            <person name="Shi H."/>
            <person name="Pan Z."/>
            <person name="Liu X."/>
        </authorList>
    </citation>
    <scope>NUCLEOTIDE SEQUENCE [LARGE SCALE GENOMIC DNA]</scope>
    <source>
        <strain evidence="2">FJAT-27997</strain>
    </source>
</reference>
<dbReference type="RefSeq" id="WP_049681545.1">
    <property type="nucleotide sequence ID" value="NZ_LFZW01000001.1"/>
</dbReference>
<accession>A0A0K9GUA0</accession>
<organism evidence="1 2">
    <name type="scientific">Peribacillus loiseleuriae</name>
    <dbReference type="NCBI Taxonomy" id="1679170"/>
    <lineage>
        <taxon>Bacteria</taxon>
        <taxon>Bacillati</taxon>
        <taxon>Bacillota</taxon>
        <taxon>Bacilli</taxon>
        <taxon>Bacillales</taxon>
        <taxon>Bacillaceae</taxon>
        <taxon>Peribacillus</taxon>
    </lineage>
</organism>
<keyword evidence="2" id="KW-1185">Reference proteome</keyword>
<sequence>MITVQNAEGFLKEKIGENTTNVANDWNEFVSFGRQPVEGEEEIALLFQCGVYDFTGEELFYFDFVRQFTVYEDDEYSGMEQLHCEFVFTPTNELRSLEASEWYFDSDGDVDDFYHLVENLEEFKIALKLEPLRLNIYQEQI</sequence>
<dbReference type="OrthoDB" id="2220876at2"/>